<reference evidence="1" key="1">
    <citation type="journal article" date="2018" name="Am. J. Bot.">
        <title>Organellar phylogenomics inform systematics in the green algal family Hydrodictyaceae (Chlorophyceae) and provide clues to the complex evolutionary history of plastid genomes in the green algal tree of life.</title>
        <authorList>
            <person name="McManus H.A."/>
            <person name="Fucikova K."/>
            <person name="Lewis P.O."/>
            <person name="Lewis L.A."/>
            <person name="Karol K.G."/>
        </authorList>
    </citation>
    <scope>NUCLEOTIDE SEQUENCE</scope>
</reference>
<keyword evidence="1" id="KW-0150">Chloroplast</keyword>
<dbReference type="RefSeq" id="YP_009491943.1">
    <property type="nucleotide sequence ID" value="NC_037919.1"/>
</dbReference>
<evidence type="ECO:0000313" key="1">
    <source>
        <dbReference type="EMBL" id="AWI68162.1"/>
    </source>
</evidence>
<keyword evidence="1" id="KW-0934">Plastid</keyword>
<dbReference type="EMBL" id="MF276977">
    <property type="protein sequence ID" value="AWI68162.1"/>
    <property type="molecule type" value="Genomic_DNA"/>
</dbReference>
<dbReference type="GeneID" id="36951612"/>
<accession>A0A2U8GHK0</accession>
<dbReference type="AlphaFoldDB" id="A0A2U8GHK0"/>
<geneLocation type="chloroplast" evidence="1"/>
<name>A0A2U8GHK0_9CHLO</name>
<organism evidence="1">
    <name type="scientific">Pediastrum angulosum</name>
    <dbReference type="NCBI Taxonomy" id="271408"/>
    <lineage>
        <taxon>Eukaryota</taxon>
        <taxon>Viridiplantae</taxon>
        <taxon>Chlorophyta</taxon>
        <taxon>core chlorophytes</taxon>
        <taxon>Chlorophyceae</taxon>
        <taxon>CS clade</taxon>
        <taxon>Sphaeropleales</taxon>
        <taxon>Hydrodictyaceae</taxon>
        <taxon>Pediastrum</taxon>
    </lineage>
</organism>
<proteinExistence type="predicted"/>
<sequence length="130" mass="14795">MQIKVQQGQEKQQQNISLVGASVFHSFFGHAVGRAFGFFLESSFGIFDCLESLIPNNQRFQKKIPKEEEIAEAPKKRRTNCAFGDSVTHSVAQARSFWNRRFQTSKIPKEAPSLESSIPKEEANLQIFIF</sequence>
<protein>
    <submittedName>
        <fullName evidence="1">Uncharacterized protein</fullName>
    </submittedName>
</protein>